<feature type="transmembrane region" description="Helical" evidence="1">
    <location>
        <begin position="54"/>
        <end position="77"/>
    </location>
</feature>
<dbReference type="OrthoDB" id="10004677at2759"/>
<keyword evidence="1" id="KW-0472">Membrane</keyword>
<feature type="transmembrane region" description="Helical" evidence="1">
    <location>
        <begin position="83"/>
        <end position="107"/>
    </location>
</feature>
<feature type="transmembrane region" description="Helical" evidence="1">
    <location>
        <begin position="160"/>
        <end position="178"/>
    </location>
</feature>
<organism evidence="2 3">
    <name type="scientific">Adineta steineri</name>
    <dbReference type="NCBI Taxonomy" id="433720"/>
    <lineage>
        <taxon>Eukaryota</taxon>
        <taxon>Metazoa</taxon>
        <taxon>Spiralia</taxon>
        <taxon>Gnathifera</taxon>
        <taxon>Rotifera</taxon>
        <taxon>Eurotatoria</taxon>
        <taxon>Bdelloidea</taxon>
        <taxon>Adinetida</taxon>
        <taxon>Adinetidae</taxon>
        <taxon>Adineta</taxon>
    </lineage>
</organism>
<comment type="caution">
    <text evidence="2">The sequence shown here is derived from an EMBL/GenBank/DDBJ whole genome shotgun (WGS) entry which is preliminary data.</text>
</comment>
<keyword evidence="3" id="KW-1185">Reference proteome</keyword>
<feature type="transmembrane region" description="Helical" evidence="1">
    <location>
        <begin position="218"/>
        <end position="240"/>
    </location>
</feature>
<protein>
    <submittedName>
        <fullName evidence="2">Uncharacterized protein</fullName>
    </submittedName>
</protein>
<dbReference type="AlphaFoldDB" id="A0A815JMM8"/>
<keyword evidence="1" id="KW-0812">Transmembrane</keyword>
<feature type="transmembrane region" description="Helical" evidence="1">
    <location>
        <begin position="119"/>
        <end position="140"/>
    </location>
</feature>
<feature type="transmembrane region" description="Helical" evidence="1">
    <location>
        <begin position="260"/>
        <end position="286"/>
    </location>
</feature>
<evidence type="ECO:0000313" key="2">
    <source>
        <dbReference type="EMBL" id="CAF1378650.1"/>
    </source>
</evidence>
<evidence type="ECO:0000256" key="1">
    <source>
        <dbReference type="SAM" id="Phobius"/>
    </source>
</evidence>
<evidence type="ECO:0000313" key="3">
    <source>
        <dbReference type="Proteomes" id="UP000663832"/>
    </source>
</evidence>
<proteinExistence type="predicted"/>
<name>A0A815JMM8_9BILA</name>
<accession>A0A815JMM8</accession>
<feature type="transmembrane region" description="Helical" evidence="1">
    <location>
        <begin position="190"/>
        <end position="206"/>
    </location>
</feature>
<dbReference type="Proteomes" id="UP000663832">
    <property type="component" value="Unassembled WGS sequence"/>
</dbReference>
<dbReference type="EMBL" id="CAJNOM010000346">
    <property type="protein sequence ID" value="CAF1378650.1"/>
    <property type="molecule type" value="Genomic_DNA"/>
</dbReference>
<keyword evidence="1" id="KW-1133">Transmembrane helix</keyword>
<sequence length="288" mass="33668">MSYAYIVDDKKKVMLKKFVFQRWFYASIGILTILPIIFLTLVQIQNMKRDNNEFAFCLLLLVHSGCVIFSMISTALFCRITDALLTTLTIILLFAYIGIHFYIRFLLNHYKVADDFNIITLRLGFVLILLILLLPWASIIAYSHQMNSKEETICSRAITFSWFVNLDTMLIMSILTLNIRSQADFDRHQLIILSIGMPLTFLWLIVGKLLANNQSRHWIVWIIFYILSLIHIAHLIYITYWSKHEYDLLTKKNEINLIPLLIITLICGCTNVLIHFLTIIFSFSLFRA</sequence>
<reference evidence="2" key="1">
    <citation type="submission" date="2021-02" db="EMBL/GenBank/DDBJ databases">
        <authorList>
            <person name="Nowell W R."/>
        </authorList>
    </citation>
    <scope>NUCLEOTIDE SEQUENCE</scope>
</reference>
<gene>
    <name evidence="2" type="ORF">QVE165_LOCUS35525</name>
</gene>
<feature type="transmembrane region" description="Helical" evidence="1">
    <location>
        <begin position="23"/>
        <end position="42"/>
    </location>
</feature>